<proteinExistence type="inferred from homology"/>
<name>A0A9P4YEI3_CRYP1</name>
<keyword evidence="6" id="KW-0137">Centromere</keyword>
<dbReference type="AlphaFoldDB" id="A0A9P4YEI3"/>
<dbReference type="PANTHER" id="PTHR48208">
    <property type="entry name" value="CENTROMERE PROTEIN I"/>
    <property type="match status" value="1"/>
</dbReference>
<dbReference type="CDD" id="cd22647">
    <property type="entry name" value="CTF3_NTD_HEAT"/>
    <property type="match status" value="1"/>
</dbReference>
<keyword evidence="4" id="KW-0158">Chromosome</keyword>
<dbReference type="GO" id="GO:0000939">
    <property type="term" value="C:inner kinetochore"/>
    <property type="evidence" value="ECO:0007669"/>
    <property type="project" value="TreeGrafter"/>
</dbReference>
<dbReference type="InterPro" id="IPR012485">
    <property type="entry name" value="CENP-I"/>
</dbReference>
<gene>
    <name evidence="7" type="ORF">M406DRAFT_336721</name>
</gene>
<comment type="subcellular location">
    <subcellularLocation>
        <location evidence="2">Chromosome</location>
        <location evidence="2">Centromere</location>
    </subcellularLocation>
    <subcellularLocation>
        <location evidence="1">Nucleus</location>
    </subcellularLocation>
</comment>
<evidence type="ECO:0000256" key="4">
    <source>
        <dbReference type="ARBA" id="ARBA00022454"/>
    </source>
</evidence>
<evidence type="ECO:0000256" key="6">
    <source>
        <dbReference type="ARBA" id="ARBA00023328"/>
    </source>
</evidence>
<accession>A0A9P4YEI3</accession>
<dbReference type="Pfam" id="PF07778">
    <property type="entry name" value="CENP-I"/>
    <property type="match status" value="1"/>
</dbReference>
<dbReference type="GO" id="GO:0005634">
    <property type="term" value="C:nucleus"/>
    <property type="evidence" value="ECO:0007669"/>
    <property type="project" value="UniProtKB-SubCell"/>
</dbReference>
<comment type="similarity">
    <text evidence="3">Belongs to the CENP-I/CTF3 family.</text>
</comment>
<dbReference type="OrthoDB" id="6347512at2759"/>
<reference evidence="7" key="1">
    <citation type="journal article" date="2020" name="Phytopathology">
        <title>Genome sequence of the chestnut blight fungus Cryphonectria parasitica EP155: A fundamental resource for an archetypical invasive plant pathogen.</title>
        <authorList>
            <person name="Crouch J.A."/>
            <person name="Dawe A."/>
            <person name="Aerts A."/>
            <person name="Barry K."/>
            <person name="Churchill A.C.L."/>
            <person name="Grimwood J."/>
            <person name="Hillman B."/>
            <person name="Milgroom M.G."/>
            <person name="Pangilinan J."/>
            <person name="Smith M."/>
            <person name="Salamov A."/>
            <person name="Schmutz J."/>
            <person name="Yadav J."/>
            <person name="Grigoriev I.V."/>
            <person name="Nuss D."/>
        </authorList>
    </citation>
    <scope>NUCLEOTIDE SEQUENCE</scope>
    <source>
        <strain evidence="7">EP155</strain>
    </source>
</reference>
<evidence type="ECO:0000313" key="7">
    <source>
        <dbReference type="EMBL" id="KAF3771237.1"/>
    </source>
</evidence>
<dbReference type="RefSeq" id="XP_040782198.1">
    <property type="nucleotide sequence ID" value="XM_040921177.1"/>
</dbReference>
<evidence type="ECO:0000313" key="8">
    <source>
        <dbReference type="Proteomes" id="UP000803844"/>
    </source>
</evidence>
<evidence type="ECO:0000256" key="3">
    <source>
        <dbReference type="ARBA" id="ARBA00005470"/>
    </source>
</evidence>
<comment type="caution">
    <text evidence="7">The sequence shown here is derived from an EMBL/GenBank/DDBJ whole genome shotgun (WGS) entry which is preliminary data.</text>
</comment>
<evidence type="ECO:0000256" key="2">
    <source>
        <dbReference type="ARBA" id="ARBA00004584"/>
    </source>
</evidence>
<dbReference type="Proteomes" id="UP000803844">
    <property type="component" value="Unassembled WGS sequence"/>
</dbReference>
<sequence>MLLSKATSKVTAKNRATDVRPKVVELTSVAYNQGVLPEELVQLVDLVISRSYLDQASLNSIIRNLYPVAAVSEDVVLRIIGSLGLGELKPSLALQSSLLQWVIQVYYVLDARAQGVLARAYGVLFSLLDVSATRPQLFHILAIITRRKHVQHHRIQALLNLTRQNANDRHLQGLLRVYRNYYPEIIVDSPGKGSTFKLPDPEWKDRLSVIQRMHREMQQQTSASSPRDGFKTVQHHLAGTKGARAAAAVPGVQTSNAHEKSVTLEEIDSAESLALNVEKVELPDHLAAVLIDPLLQKFMLLRPDKDWKRAWVWMNMQISEIVSGDADEDALIHTLKVIREYAQATKDISPFFHGLVKLVGNRLHLRQGGGTQIYDVLAYAPIMDSKDLSAFVAALQSSLDGSAEAQLDLLELYTKLIRRWGATLLSSDAVPPHTSSCLATITEQANQLSLTLLQTSPTEYTLLKILDFYERVASIYSRSHVLRSIQITIPPVLLVYTLQFSTCLATVSRLCTILTAYKQACAVYMSNAAKKLGPPYDKVQVNTFNGFLMDICNCLWRGKAFVRSDAHARGCMVGDGVIAALRPYVASLTDSGSGDMALEALFTMSYSPLLCLQAMDHVRQLEEQEDEDVELRARHAGPITQRSLGQLARQGGLELVWQNYRLGVLQHLSDKEWRGISDLMYSTMRNLLDAKAKA</sequence>
<protein>
    <submittedName>
        <fullName evidence="7">Mis6-domain-containing protein</fullName>
    </submittedName>
</protein>
<evidence type="ECO:0000256" key="1">
    <source>
        <dbReference type="ARBA" id="ARBA00004123"/>
    </source>
</evidence>
<keyword evidence="5" id="KW-0539">Nucleus</keyword>
<dbReference type="EMBL" id="MU032344">
    <property type="protein sequence ID" value="KAF3771237.1"/>
    <property type="molecule type" value="Genomic_DNA"/>
</dbReference>
<dbReference type="GO" id="GO:0034080">
    <property type="term" value="P:CENP-A containing chromatin assembly"/>
    <property type="evidence" value="ECO:0007669"/>
    <property type="project" value="TreeGrafter"/>
</dbReference>
<evidence type="ECO:0000256" key="5">
    <source>
        <dbReference type="ARBA" id="ARBA00023242"/>
    </source>
</evidence>
<dbReference type="GO" id="GO:0000070">
    <property type="term" value="P:mitotic sister chromatid segregation"/>
    <property type="evidence" value="ECO:0007669"/>
    <property type="project" value="TreeGrafter"/>
</dbReference>
<dbReference type="PANTHER" id="PTHR48208:SF2">
    <property type="entry name" value="CENTROMERE PROTEIN I"/>
    <property type="match status" value="1"/>
</dbReference>
<dbReference type="GeneID" id="63838306"/>
<keyword evidence="8" id="KW-1185">Reference proteome</keyword>
<organism evidence="7 8">
    <name type="scientific">Cryphonectria parasitica (strain ATCC 38755 / EP155)</name>
    <dbReference type="NCBI Taxonomy" id="660469"/>
    <lineage>
        <taxon>Eukaryota</taxon>
        <taxon>Fungi</taxon>
        <taxon>Dikarya</taxon>
        <taxon>Ascomycota</taxon>
        <taxon>Pezizomycotina</taxon>
        <taxon>Sordariomycetes</taxon>
        <taxon>Sordariomycetidae</taxon>
        <taxon>Diaporthales</taxon>
        <taxon>Cryphonectriaceae</taxon>
        <taxon>Cryphonectria-Endothia species complex</taxon>
        <taxon>Cryphonectria</taxon>
    </lineage>
</organism>